<dbReference type="Proteomes" id="UP001589855">
    <property type="component" value="Unassembled WGS sequence"/>
</dbReference>
<evidence type="ECO:0000313" key="2">
    <source>
        <dbReference type="Proteomes" id="UP001589855"/>
    </source>
</evidence>
<organism evidence="1 2">
    <name type="scientific">Lactiplantibacillus plajomi</name>
    <dbReference type="NCBI Taxonomy" id="1457217"/>
    <lineage>
        <taxon>Bacteria</taxon>
        <taxon>Bacillati</taxon>
        <taxon>Bacillota</taxon>
        <taxon>Bacilli</taxon>
        <taxon>Lactobacillales</taxon>
        <taxon>Lactobacillaceae</taxon>
        <taxon>Lactiplantibacillus</taxon>
    </lineage>
</organism>
<name>A0ABV6K229_9LACO</name>
<gene>
    <name evidence="1" type="ORF">ACFFGS_02945</name>
</gene>
<accession>A0ABV6K229</accession>
<proteinExistence type="predicted"/>
<keyword evidence="2" id="KW-1185">Reference proteome</keyword>
<dbReference type="RefSeq" id="WP_137646216.1">
    <property type="nucleotide sequence ID" value="NZ_BAABRM010000052.1"/>
</dbReference>
<comment type="caution">
    <text evidence="1">The sequence shown here is derived from an EMBL/GenBank/DDBJ whole genome shotgun (WGS) entry which is preliminary data.</text>
</comment>
<reference evidence="1 2" key="1">
    <citation type="submission" date="2024-09" db="EMBL/GenBank/DDBJ databases">
        <authorList>
            <person name="Sun Q."/>
            <person name="Mori K."/>
        </authorList>
    </citation>
    <scope>NUCLEOTIDE SEQUENCE [LARGE SCALE GENOMIC DNA]</scope>
    <source>
        <strain evidence="1 2">TBRC 4575</strain>
    </source>
</reference>
<sequence length="94" mass="10465">MRLIDFKLSTVDLATTTPLYWEVDRDTVYPIKTISLAPDQLILVPAKQTTALTLDQLNARTRQLDGHTALMVATPTGSQSLFGYRLRTGQLLFG</sequence>
<evidence type="ECO:0000313" key="1">
    <source>
        <dbReference type="EMBL" id="MFC0423109.1"/>
    </source>
</evidence>
<protein>
    <submittedName>
        <fullName evidence="1">Uncharacterized protein</fullName>
    </submittedName>
</protein>
<dbReference type="EMBL" id="JBHLUK010000015">
    <property type="protein sequence ID" value="MFC0423109.1"/>
    <property type="molecule type" value="Genomic_DNA"/>
</dbReference>